<dbReference type="InterPro" id="IPR020864">
    <property type="entry name" value="MACPF"/>
</dbReference>
<comment type="caution">
    <text evidence="3">The sequence shown here is derived from an EMBL/GenBank/DDBJ whole genome shotgun (WGS) entry which is preliminary data.</text>
</comment>
<dbReference type="SUPFAM" id="SSF52540">
    <property type="entry name" value="P-loop containing nucleoside triphosphate hydrolases"/>
    <property type="match status" value="1"/>
</dbReference>
<sequence>MDRENSYEYAANVKDKVKRLEAKVNKSPGQNSVSNMGVRPPPTKNQTNKAELNNSSETLNFVGSSAAAVMDVEITQLNSPHFPTAAPKVSVNGSNFESDSDTDIDPPISVKNLLRRFSAGMTHTFRKKSPDRENGESSNKAGVATNSLLVPRGVVDLDDSTEKNTAPEGIGIPRSKSVSHKQKPTAVLAKKSAQNIANVPNKDAEILTAKTTIQRRGSGTTTHKVPISKKTPSSTSFEGTQSSFALSKLLHFQRSSKKQNESEQQEDDPESKVPQHQNKIIQNGVTGSMAVNGRELQDVISTNEQLKPFPPSNTDAPVVTPFENETSEKSFIKNEKEVNNNSNSQVVPKPKPRVDKQPVEDKVQHEKGVQDSLTMQTEIILVVGPSRAGKSSIINHILHQDLSTIYKSRPSEREIVQCVANSKSKTGSHLQEELSSSLVLIDTPGFTSDKMGAAMWSTLLQHLDNSSTPLDPKPPSLILVVVSEAETTSFVESDEFQNFCKALSHYCTNSFMGFSKIVFVVTYSAPLDIAASRLAIERLSILARPYFPVRVCFHRIMHTKEKDLSSNILTSTRPDLLAGLRSFCTNDNKGDNTVPTTGMTKHHETHPVLKHVFATDYPKTITECFVSKRVSLKSIEHPDTLKTYKILQNLYQNVIIEPTEISTLLEIGWENVNNSLRKKYPSALLVIQQVMQRCKIRTFSDLPEDPMNIFQLLKNIPQHNPAIADLLIETLQLKVPSCYAALYIGQGYDVSKDAVTHVSPFQLSGALKTSPVGLIPNEIGCKLTEDREIIFKFFCTLEEYALDRFKDLAIKHVTFPKSGPPVTLTANQKIGYNIVKPNQEPTKTTTATSNVEYRAFQLSLSRGEEIEFKQQFWDTISSLPELNIKDPETVDCWSEFFKYWGTHIVKAAHAGGSIQVTFRGKILSKIFKSIYQKSEILTDELETSRVFQWLTGDGLDFARPQNAKIEFMQGCDVDTSFHGGDMRFQQTDLTKLDHDKVSSTREEWIQSLPGNPLILETNLVLVPISYFVRQKSEGIATKMDVAFLHFYSNFIGSQAKQSNCSIL</sequence>
<evidence type="ECO:0000259" key="2">
    <source>
        <dbReference type="PROSITE" id="PS51412"/>
    </source>
</evidence>
<keyword evidence="4" id="KW-1185">Reference proteome</keyword>
<feature type="compositionally biased region" description="Polar residues" evidence="1">
    <location>
        <begin position="44"/>
        <end position="53"/>
    </location>
</feature>
<dbReference type="PROSITE" id="PS51412">
    <property type="entry name" value="MACPF_2"/>
    <property type="match status" value="1"/>
</dbReference>
<dbReference type="Pfam" id="PF01823">
    <property type="entry name" value="MACPF"/>
    <property type="match status" value="1"/>
</dbReference>
<dbReference type="OrthoDB" id="10054478at2759"/>
<dbReference type="GO" id="GO:0005525">
    <property type="term" value="F:GTP binding"/>
    <property type="evidence" value="ECO:0007669"/>
    <property type="project" value="InterPro"/>
</dbReference>
<feature type="compositionally biased region" description="Polar residues" evidence="1">
    <location>
        <begin position="212"/>
        <end position="223"/>
    </location>
</feature>
<protein>
    <submittedName>
        <fullName evidence="3">tRNA modification GTPase MnmE</fullName>
    </submittedName>
</protein>
<feature type="region of interest" description="Disordered" evidence="1">
    <location>
        <begin position="212"/>
        <end position="240"/>
    </location>
</feature>
<feature type="region of interest" description="Disordered" evidence="1">
    <location>
        <begin position="253"/>
        <end position="277"/>
    </location>
</feature>
<gene>
    <name evidence="3" type="ORF">Fcan01_06031</name>
</gene>
<feature type="compositionally biased region" description="Polar residues" evidence="1">
    <location>
        <begin position="230"/>
        <end position="240"/>
    </location>
</feature>
<feature type="region of interest" description="Disordered" evidence="1">
    <location>
        <begin position="335"/>
        <end position="368"/>
    </location>
</feature>
<reference evidence="3 4" key="1">
    <citation type="submission" date="2015-12" db="EMBL/GenBank/DDBJ databases">
        <title>The genome of Folsomia candida.</title>
        <authorList>
            <person name="Faddeeva A."/>
            <person name="Derks M.F."/>
            <person name="Anvar Y."/>
            <person name="Smit S."/>
            <person name="Van Straalen N."/>
            <person name="Roelofs D."/>
        </authorList>
    </citation>
    <scope>NUCLEOTIDE SEQUENCE [LARGE SCALE GENOMIC DNA]</scope>
    <source>
        <strain evidence="3 4">VU population</strain>
        <tissue evidence="3">Whole body</tissue>
    </source>
</reference>
<dbReference type="EMBL" id="LNIX01000002">
    <property type="protein sequence ID" value="OXA60171.1"/>
    <property type="molecule type" value="Genomic_DNA"/>
</dbReference>
<feature type="domain" description="MACPF" evidence="2">
    <location>
        <begin position="727"/>
        <end position="1058"/>
    </location>
</feature>
<dbReference type="AlphaFoldDB" id="A0A226ETM3"/>
<accession>A0A226ETM3</accession>
<feature type="region of interest" description="Disordered" evidence="1">
    <location>
        <begin position="158"/>
        <end position="184"/>
    </location>
</feature>
<dbReference type="CDD" id="cd00882">
    <property type="entry name" value="Ras_like_GTPase"/>
    <property type="match status" value="1"/>
</dbReference>
<feature type="region of interest" description="Disordered" evidence="1">
    <location>
        <begin position="24"/>
        <end position="53"/>
    </location>
</feature>
<name>A0A226ETM3_FOLCA</name>
<evidence type="ECO:0000313" key="4">
    <source>
        <dbReference type="Proteomes" id="UP000198287"/>
    </source>
</evidence>
<organism evidence="3 4">
    <name type="scientific">Folsomia candida</name>
    <name type="common">Springtail</name>
    <dbReference type="NCBI Taxonomy" id="158441"/>
    <lineage>
        <taxon>Eukaryota</taxon>
        <taxon>Metazoa</taxon>
        <taxon>Ecdysozoa</taxon>
        <taxon>Arthropoda</taxon>
        <taxon>Hexapoda</taxon>
        <taxon>Collembola</taxon>
        <taxon>Entomobryomorpha</taxon>
        <taxon>Isotomoidea</taxon>
        <taxon>Isotomidae</taxon>
        <taxon>Proisotominae</taxon>
        <taxon>Folsomia</taxon>
    </lineage>
</organism>
<dbReference type="Proteomes" id="UP000198287">
    <property type="component" value="Unassembled WGS sequence"/>
</dbReference>
<proteinExistence type="predicted"/>
<dbReference type="Pfam" id="PF01926">
    <property type="entry name" value="MMR_HSR1"/>
    <property type="match status" value="1"/>
</dbReference>
<dbReference type="InterPro" id="IPR006073">
    <property type="entry name" value="GTP-bd"/>
</dbReference>
<evidence type="ECO:0000256" key="1">
    <source>
        <dbReference type="SAM" id="MobiDB-lite"/>
    </source>
</evidence>
<feature type="compositionally biased region" description="Low complexity" evidence="1">
    <location>
        <begin position="339"/>
        <end position="348"/>
    </location>
</feature>
<dbReference type="Gene3D" id="3.40.50.300">
    <property type="entry name" value="P-loop containing nucleotide triphosphate hydrolases"/>
    <property type="match status" value="1"/>
</dbReference>
<dbReference type="InterPro" id="IPR027417">
    <property type="entry name" value="P-loop_NTPase"/>
</dbReference>
<feature type="compositionally biased region" description="Basic and acidic residues" evidence="1">
    <location>
        <begin position="352"/>
        <end position="368"/>
    </location>
</feature>
<evidence type="ECO:0000313" key="3">
    <source>
        <dbReference type="EMBL" id="OXA60171.1"/>
    </source>
</evidence>